<dbReference type="Proteomes" id="UP000797356">
    <property type="component" value="Chromosome 2"/>
</dbReference>
<comment type="similarity">
    <text evidence="1">Belongs to the short-chain dehydrogenases/reductases (SDR) family.</text>
</comment>
<keyword evidence="4" id="KW-1185">Reference proteome</keyword>
<comment type="caution">
    <text evidence="3">The sequence shown here is derived from an EMBL/GenBank/DDBJ whole genome shotgun (WGS) entry which is preliminary data.</text>
</comment>
<gene>
    <name evidence="3" type="ORF">COCNU_02G016780</name>
</gene>
<dbReference type="InterPro" id="IPR020904">
    <property type="entry name" value="Sc_DH/Rdtase_CS"/>
</dbReference>
<reference evidence="3" key="1">
    <citation type="journal article" date="2017" name="Gigascience">
        <title>The genome draft of coconut (Cocos nucifera).</title>
        <authorList>
            <person name="Xiao Y."/>
            <person name="Xu P."/>
            <person name="Fan H."/>
            <person name="Baudouin L."/>
            <person name="Xia W."/>
            <person name="Bocs S."/>
            <person name="Xu J."/>
            <person name="Li Q."/>
            <person name="Guo A."/>
            <person name="Zhou L."/>
            <person name="Li J."/>
            <person name="Wu Y."/>
            <person name="Ma Z."/>
            <person name="Armero A."/>
            <person name="Issali A.E."/>
            <person name="Liu N."/>
            <person name="Peng M."/>
            <person name="Yang Y."/>
        </authorList>
    </citation>
    <scope>NUCLEOTIDE SEQUENCE</scope>
    <source>
        <tissue evidence="3">Spear leaf of Hainan Tall coconut</tissue>
    </source>
</reference>
<dbReference type="Gene3D" id="3.40.50.720">
    <property type="entry name" value="NAD(P)-binding Rossmann-like Domain"/>
    <property type="match status" value="1"/>
</dbReference>
<evidence type="ECO:0000256" key="2">
    <source>
        <dbReference type="ARBA" id="ARBA00023002"/>
    </source>
</evidence>
<dbReference type="InterPro" id="IPR002347">
    <property type="entry name" value="SDR_fam"/>
</dbReference>
<sequence length="132" mass="13693">MSSMAAVIGGVASHAYTCSKKAVVALTTNTATELGRFGIRVNCVSPAGVATSVTTSCAGLSEEAFEEAMGRVANLKGVAFKEEDIANAVLYLASDDSRYMSGHNLVVVDGGSSIVNPPFEDFSGFSDEQNFV</sequence>
<dbReference type="PROSITE" id="PS00061">
    <property type="entry name" value="ADH_SHORT"/>
    <property type="match status" value="1"/>
</dbReference>
<name>A0A8K0I090_COCNU</name>
<reference evidence="3" key="2">
    <citation type="submission" date="2019-07" db="EMBL/GenBank/DDBJ databases">
        <authorList>
            <person name="Yang Y."/>
            <person name="Bocs S."/>
            <person name="Baudouin L."/>
        </authorList>
    </citation>
    <scope>NUCLEOTIDE SEQUENCE</scope>
    <source>
        <tissue evidence="3">Spear leaf of Hainan Tall coconut</tissue>
    </source>
</reference>
<dbReference type="PANTHER" id="PTHR43180:SF30">
    <property type="entry name" value="MOMILACTONE A SYNTHASE"/>
    <property type="match status" value="1"/>
</dbReference>
<evidence type="ECO:0000313" key="4">
    <source>
        <dbReference type="Proteomes" id="UP000797356"/>
    </source>
</evidence>
<dbReference type="EMBL" id="CM017873">
    <property type="protein sequence ID" value="KAG1331710.1"/>
    <property type="molecule type" value="Genomic_DNA"/>
</dbReference>
<dbReference type="PRINTS" id="PR00081">
    <property type="entry name" value="GDHRDH"/>
</dbReference>
<evidence type="ECO:0000256" key="1">
    <source>
        <dbReference type="ARBA" id="ARBA00006484"/>
    </source>
</evidence>
<dbReference type="AlphaFoldDB" id="A0A8K0I090"/>
<organism evidence="3 4">
    <name type="scientific">Cocos nucifera</name>
    <name type="common">Coconut palm</name>
    <dbReference type="NCBI Taxonomy" id="13894"/>
    <lineage>
        <taxon>Eukaryota</taxon>
        <taxon>Viridiplantae</taxon>
        <taxon>Streptophyta</taxon>
        <taxon>Embryophyta</taxon>
        <taxon>Tracheophyta</taxon>
        <taxon>Spermatophyta</taxon>
        <taxon>Magnoliopsida</taxon>
        <taxon>Liliopsida</taxon>
        <taxon>Arecaceae</taxon>
        <taxon>Arecoideae</taxon>
        <taxon>Cocoseae</taxon>
        <taxon>Attaleinae</taxon>
        <taxon>Cocos</taxon>
    </lineage>
</organism>
<dbReference type="InterPro" id="IPR036291">
    <property type="entry name" value="NAD(P)-bd_dom_sf"/>
</dbReference>
<evidence type="ECO:0000313" key="3">
    <source>
        <dbReference type="EMBL" id="KAG1331710.1"/>
    </source>
</evidence>
<dbReference type="GO" id="GO:0016491">
    <property type="term" value="F:oxidoreductase activity"/>
    <property type="evidence" value="ECO:0007669"/>
    <property type="project" value="UniProtKB-KW"/>
</dbReference>
<dbReference type="PANTHER" id="PTHR43180">
    <property type="entry name" value="3-OXOACYL-(ACYL-CARRIER-PROTEIN) REDUCTASE (AFU_ORTHOLOGUE AFUA_6G11210)"/>
    <property type="match status" value="1"/>
</dbReference>
<protein>
    <submittedName>
        <fullName evidence="3">Putative Momilactone A synthase</fullName>
    </submittedName>
</protein>
<dbReference type="Pfam" id="PF13561">
    <property type="entry name" value="adh_short_C2"/>
    <property type="match status" value="1"/>
</dbReference>
<dbReference type="SUPFAM" id="SSF51735">
    <property type="entry name" value="NAD(P)-binding Rossmann-fold domains"/>
    <property type="match status" value="1"/>
</dbReference>
<proteinExistence type="inferred from homology"/>
<accession>A0A8K0I090</accession>
<dbReference type="OrthoDB" id="294295at2759"/>
<keyword evidence="2" id="KW-0560">Oxidoreductase</keyword>